<sequence length="287" mass="32351">MAGHVSGVSTRITSLCKKAFYIHCNAHSLDLALQDLTRTSSSVSIALNMTNDIVNFMRESPKRLNLLDTLSGLDSYTKLKPLCPTRWTVRSSFLNVLLINYALVKNALTEINLEGGRVAPKANVEQFILSTANGTQDCDDAINIIDIDEFLTDDINVDRLNLELMMLPDYFSSINKEKKLGLKKITKISTVCELLNAQQLGKTMFYEYCKLITLYLTVPVTTATAERSFSVLNRIKTYLRCTMSQQRLNHVIIPHIHKDKLDLLDLNSVCSDFISKNENRKTFFGAV</sequence>
<comment type="caution">
    <text evidence="2">The sequence shown here is derived from an EMBL/GenBank/DDBJ whole genome shotgun (WGS) entry which is preliminary data.</text>
</comment>
<dbReference type="OrthoDB" id="10037933at2759"/>
<dbReference type="PANTHER" id="PTHR45749">
    <property type="match status" value="1"/>
</dbReference>
<gene>
    <name evidence="2" type="ORF">KQP761_LOCUS35698</name>
</gene>
<evidence type="ECO:0000313" key="3">
    <source>
        <dbReference type="Proteomes" id="UP000663834"/>
    </source>
</evidence>
<reference evidence="2" key="1">
    <citation type="submission" date="2021-02" db="EMBL/GenBank/DDBJ databases">
        <authorList>
            <person name="Nowell W R."/>
        </authorList>
    </citation>
    <scope>NUCLEOTIDE SEQUENCE</scope>
</reference>
<protein>
    <recommendedName>
        <fullName evidence="1">HAT C-terminal dimerisation domain-containing protein</fullName>
    </recommendedName>
</protein>
<proteinExistence type="predicted"/>
<dbReference type="InterPro" id="IPR012337">
    <property type="entry name" value="RNaseH-like_sf"/>
</dbReference>
<name>A0A816GTC1_9BILA</name>
<evidence type="ECO:0000259" key="1">
    <source>
        <dbReference type="Pfam" id="PF05699"/>
    </source>
</evidence>
<dbReference type="PANTHER" id="PTHR45749:SF14">
    <property type="entry name" value="TTF-TYPE DOMAIN-CONTAINING PROTEIN"/>
    <property type="match status" value="1"/>
</dbReference>
<evidence type="ECO:0000313" key="2">
    <source>
        <dbReference type="EMBL" id="CAF1677331.1"/>
    </source>
</evidence>
<dbReference type="GO" id="GO:0046983">
    <property type="term" value="F:protein dimerization activity"/>
    <property type="evidence" value="ECO:0007669"/>
    <property type="project" value="InterPro"/>
</dbReference>
<feature type="domain" description="HAT C-terminal dimerisation" evidence="1">
    <location>
        <begin position="208"/>
        <end position="249"/>
    </location>
</feature>
<dbReference type="Proteomes" id="UP000663834">
    <property type="component" value="Unassembled WGS sequence"/>
</dbReference>
<dbReference type="EMBL" id="CAJNOW010020073">
    <property type="protein sequence ID" value="CAF1677331.1"/>
    <property type="molecule type" value="Genomic_DNA"/>
</dbReference>
<dbReference type="SUPFAM" id="SSF53098">
    <property type="entry name" value="Ribonuclease H-like"/>
    <property type="match status" value="1"/>
</dbReference>
<accession>A0A816GTC1</accession>
<dbReference type="AlphaFoldDB" id="A0A816GTC1"/>
<dbReference type="Pfam" id="PF05699">
    <property type="entry name" value="Dimer_Tnp_hAT"/>
    <property type="match status" value="1"/>
</dbReference>
<organism evidence="2 3">
    <name type="scientific">Rotaria magnacalcarata</name>
    <dbReference type="NCBI Taxonomy" id="392030"/>
    <lineage>
        <taxon>Eukaryota</taxon>
        <taxon>Metazoa</taxon>
        <taxon>Spiralia</taxon>
        <taxon>Gnathifera</taxon>
        <taxon>Rotifera</taxon>
        <taxon>Eurotatoria</taxon>
        <taxon>Bdelloidea</taxon>
        <taxon>Philodinida</taxon>
        <taxon>Philodinidae</taxon>
        <taxon>Rotaria</taxon>
    </lineage>
</organism>
<dbReference type="InterPro" id="IPR008906">
    <property type="entry name" value="HATC_C_dom"/>
</dbReference>